<reference evidence="1" key="2">
    <citation type="journal article" date="2015" name="Fish Shellfish Immunol.">
        <title>Early steps in the European eel (Anguilla anguilla)-Vibrio vulnificus interaction in the gills: Role of the RtxA13 toxin.</title>
        <authorList>
            <person name="Callol A."/>
            <person name="Pajuelo D."/>
            <person name="Ebbesson L."/>
            <person name="Teles M."/>
            <person name="MacKenzie S."/>
            <person name="Amaro C."/>
        </authorList>
    </citation>
    <scope>NUCLEOTIDE SEQUENCE</scope>
</reference>
<name>A0A0E9TWR1_ANGAN</name>
<organism evidence="1">
    <name type="scientific">Anguilla anguilla</name>
    <name type="common">European freshwater eel</name>
    <name type="synonym">Muraena anguilla</name>
    <dbReference type="NCBI Taxonomy" id="7936"/>
    <lineage>
        <taxon>Eukaryota</taxon>
        <taxon>Metazoa</taxon>
        <taxon>Chordata</taxon>
        <taxon>Craniata</taxon>
        <taxon>Vertebrata</taxon>
        <taxon>Euteleostomi</taxon>
        <taxon>Actinopterygii</taxon>
        <taxon>Neopterygii</taxon>
        <taxon>Teleostei</taxon>
        <taxon>Anguilliformes</taxon>
        <taxon>Anguillidae</taxon>
        <taxon>Anguilla</taxon>
    </lineage>
</organism>
<accession>A0A0E9TWR1</accession>
<dbReference type="AlphaFoldDB" id="A0A0E9TWR1"/>
<dbReference type="EMBL" id="GBXM01051237">
    <property type="protein sequence ID" value="JAH57340.1"/>
    <property type="molecule type" value="Transcribed_RNA"/>
</dbReference>
<reference evidence="1" key="1">
    <citation type="submission" date="2014-11" db="EMBL/GenBank/DDBJ databases">
        <authorList>
            <person name="Amaro Gonzalez C."/>
        </authorList>
    </citation>
    <scope>NUCLEOTIDE SEQUENCE</scope>
</reference>
<evidence type="ECO:0000313" key="1">
    <source>
        <dbReference type="EMBL" id="JAH57340.1"/>
    </source>
</evidence>
<protein>
    <submittedName>
        <fullName evidence="1">Uncharacterized protein</fullName>
    </submittedName>
</protein>
<sequence length="30" mass="3346">MGLLTGVTSVFVFFVCHYCHGGKMKSHTEE</sequence>
<proteinExistence type="predicted"/>